<dbReference type="KEGG" id="nah:F5544_44770"/>
<gene>
    <name evidence="2" type="ORF">F5544_44770</name>
</gene>
<accession>A0A6G9YUG0</accession>
<dbReference type="EMBL" id="CP046172">
    <property type="protein sequence ID" value="QIS16757.1"/>
    <property type="molecule type" value="Genomic_DNA"/>
</dbReference>
<dbReference type="RefSeq" id="WP_167478773.1">
    <property type="nucleotide sequence ID" value="NZ_CP046172.1"/>
</dbReference>
<feature type="transmembrane region" description="Helical" evidence="1">
    <location>
        <begin position="21"/>
        <end position="44"/>
    </location>
</feature>
<evidence type="ECO:0000313" key="2">
    <source>
        <dbReference type="EMBL" id="QIS16757.1"/>
    </source>
</evidence>
<proteinExistence type="predicted"/>
<evidence type="ECO:0000256" key="1">
    <source>
        <dbReference type="SAM" id="Phobius"/>
    </source>
</evidence>
<dbReference type="Proteomes" id="UP000503540">
    <property type="component" value="Chromosome"/>
</dbReference>
<feature type="transmembrane region" description="Helical" evidence="1">
    <location>
        <begin position="56"/>
        <end position="77"/>
    </location>
</feature>
<sequence length="83" mass="8781">MTIMTPNRPASRTKATGVAEIRPLAVPAIVLGLAMLIAAGVAAPNLSRWAGDFGPALAYLAFALHVSLASLLTWWGADLRRRN</sequence>
<dbReference type="AlphaFoldDB" id="A0A6G9YUG0"/>
<organism evidence="2 3">
    <name type="scientific">Nocardia arthritidis</name>
    <dbReference type="NCBI Taxonomy" id="228602"/>
    <lineage>
        <taxon>Bacteria</taxon>
        <taxon>Bacillati</taxon>
        <taxon>Actinomycetota</taxon>
        <taxon>Actinomycetes</taxon>
        <taxon>Mycobacteriales</taxon>
        <taxon>Nocardiaceae</taxon>
        <taxon>Nocardia</taxon>
    </lineage>
</organism>
<keyword evidence="3" id="KW-1185">Reference proteome</keyword>
<keyword evidence="1" id="KW-1133">Transmembrane helix</keyword>
<keyword evidence="1" id="KW-0472">Membrane</keyword>
<name>A0A6G9YUG0_9NOCA</name>
<protein>
    <submittedName>
        <fullName evidence="2">Uncharacterized protein</fullName>
    </submittedName>
</protein>
<reference evidence="2 3" key="1">
    <citation type="journal article" date="2019" name="ACS Chem. Biol.">
        <title>Identification and Mobilization of a Cryptic Antibiotic Biosynthesis Gene Locus from a Human-Pathogenic Nocardia Isolate.</title>
        <authorList>
            <person name="Herisse M."/>
            <person name="Ishida K."/>
            <person name="Porter J.L."/>
            <person name="Howden B."/>
            <person name="Hertweck C."/>
            <person name="Stinear T.P."/>
            <person name="Pidot S.J."/>
        </authorList>
    </citation>
    <scope>NUCLEOTIDE SEQUENCE [LARGE SCALE GENOMIC DNA]</scope>
    <source>
        <strain evidence="2 3">AUSMDU00012717</strain>
    </source>
</reference>
<keyword evidence="1" id="KW-0812">Transmembrane</keyword>
<evidence type="ECO:0000313" key="3">
    <source>
        <dbReference type="Proteomes" id="UP000503540"/>
    </source>
</evidence>